<dbReference type="InterPro" id="IPR025272">
    <property type="entry name" value="SocA_Panacea"/>
</dbReference>
<accession>A0ABR9QTZ0</accession>
<gene>
    <name evidence="2" type="ORF">INF26_06680</name>
</gene>
<protein>
    <submittedName>
        <fullName evidence="2">SocA family protein</fullName>
    </submittedName>
</protein>
<sequence length="153" mass="17024">MANVNDVALYVLNRIGYTSTMKLQKLVFYSQAYNLVSTGRPLFEDRIEAWANGPVVPSLFFEHKGRYVIGPEDLSLHGPSTLTMTDIACIDHVISRLGDKTGSELSCLTHSEDPWMAARGNLPYGARSHNQISLDSIHAFYSSDRARSNPVFC</sequence>
<dbReference type="Pfam" id="PF13274">
    <property type="entry name" value="SocA_Panacea"/>
    <property type="match status" value="1"/>
</dbReference>
<reference evidence="2 3" key="1">
    <citation type="submission" date="2020-10" db="EMBL/GenBank/DDBJ databases">
        <title>ChiBAC.</title>
        <authorList>
            <person name="Zenner C."/>
            <person name="Hitch T.C.A."/>
            <person name="Clavel T."/>
        </authorList>
    </citation>
    <scope>NUCLEOTIDE SEQUENCE [LARGE SCALE GENOMIC DNA]</scope>
    <source>
        <strain evidence="2 3">DSM 107455</strain>
    </source>
</reference>
<feature type="domain" description="Antitoxin SocA-like Panacea" evidence="1">
    <location>
        <begin position="23"/>
        <end position="115"/>
    </location>
</feature>
<evidence type="ECO:0000313" key="2">
    <source>
        <dbReference type="EMBL" id="MBE5024533.1"/>
    </source>
</evidence>
<dbReference type="EMBL" id="JADCJZ010000002">
    <property type="protein sequence ID" value="MBE5024533.1"/>
    <property type="molecule type" value="Genomic_DNA"/>
</dbReference>
<evidence type="ECO:0000259" key="1">
    <source>
        <dbReference type="Pfam" id="PF13274"/>
    </source>
</evidence>
<organism evidence="2 3">
    <name type="scientific">Thermophilibacter gallinarum</name>
    <dbReference type="NCBI Taxonomy" id="2779357"/>
    <lineage>
        <taxon>Bacteria</taxon>
        <taxon>Bacillati</taxon>
        <taxon>Actinomycetota</taxon>
        <taxon>Coriobacteriia</taxon>
        <taxon>Coriobacteriales</taxon>
        <taxon>Atopobiaceae</taxon>
        <taxon>Thermophilibacter</taxon>
    </lineage>
</organism>
<evidence type="ECO:0000313" key="3">
    <source>
        <dbReference type="Proteomes" id="UP001194273"/>
    </source>
</evidence>
<proteinExistence type="predicted"/>
<comment type="caution">
    <text evidence="2">The sequence shown here is derived from an EMBL/GenBank/DDBJ whole genome shotgun (WGS) entry which is preliminary data.</text>
</comment>
<dbReference type="Proteomes" id="UP001194273">
    <property type="component" value="Unassembled WGS sequence"/>
</dbReference>
<keyword evidence="3" id="KW-1185">Reference proteome</keyword>
<name>A0ABR9QTZ0_9ACTN</name>